<dbReference type="GO" id="GO:0060271">
    <property type="term" value="P:cilium assembly"/>
    <property type="evidence" value="ECO:0007669"/>
    <property type="project" value="InterPro"/>
</dbReference>
<feature type="chain" id="PRO_5034145675" evidence="1">
    <location>
        <begin position="29"/>
        <end position="124"/>
    </location>
</feature>
<name>A0A8D0HP57_SPHPU</name>
<feature type="signal peptide" evidence="1">
    <location>
        <begin position="1"/>
        <end position="28"/>
    </location>
</feature>
<dbReference type="AlphaFoldDB" id="A0A8D0HP57"/>
<keyword evidence="1" id="KW-0732">Signal</keyword>
<reference evidence="2" key="2">
    <citation type="submission" date="2025-09" db="UniProtKB">
        <authorList>
            <consortium name="Ensembl"/>
        </authorList>
    </citation>
    <scope>IDENTIFICATION</scope>
</reference>
<proteinExistence type="predicted"/>
<dbReference type="InterPro" id="IPR019170">
    <property type="entry name" value="Meckelin"/>
</dbReference>
<evidence type="ECO:0000313" key="2">
    <source>
        <dbReference type="Ensembl" id="ENSSPUP00000022101.1"/>
    </source>
</evidence>
<dbReference type="Proteomes" id="UP000694392">
    <property type="component" value="Unplaced"/>
</dbReference>
<dbReference type="GO" id="GO:0036038">
    <property type="term" value="C:MKS complex"/>
    <property type="evidence" value="ECO:0007669"/>
    <property type="project" value="InterPro"/>
</dbReference>
<dbReference type="PANTHER" id="PTHR21274:SF2">
    <property type="entry name" value="MECKELIN"/>
    <property type="match status" value="1"/>
</dbReference>
<keyword evidence="3" id="KW-1185">Reference proteome</keyword>
<dbReference type="PANTHER" id="PTHR21274">
    <property type="entry name" value="MECKELIN"/>
    <property type="match status" value="1"/>
</dbReference>
<reference evidence="2" key="1">
    <citation type="submission" date="2025-08" db="UniProtKB">
        <authorList>
            <consortium name="Ensembl"/>
        </authorList>
    </citation>
    <scope>IDENTIFICATION</scope>
</reference>
<protein>
    <submittedName>
        <fullName evidence="2">Uncharacterized protein</fullName>
    </submittedName>
</protein>
<sequence>MGVSMATAQRWLLAGLLLLSMGLSGGQSFTLPFHQPQDCGEMRYFDIASLACVPCGAHQRQSARGTSCMFLPGFRMHSDNAGPSVTCEKCPENIVINKLYIFVYKKKRKLQLSTTSKSLLCISM</sequence>
<dbReference type="Ensembl" id="ENSSPUT00000023548.1">
    <property type="protein sequence ID" value="ENSSPUP00000022101.1"/>
    <property type="gene ID" value="ENSSPUG00000016965.1"/>
</dbReference>
<evidence type="ECO:0000313" key="3">
    <source>
        <dbReference type="Proteomes" id="UP000694392"/>
    </source>
</evidence>
<accession>A0A8D0HP57</accession>
<evidence type="ECO:0000256" key="1">
    <source>
        <dbReference type="SAM" id="SignalP"/>
    </source>
</evidence>
<organism evidence="2 3">
    <name type="scientific">Sphenodon punctatus</name>
    <name type="common">Tuatara</name>
    <name type="synonym">Hatteria punctata</name>
    <dbReference type="NCBI Taxonomy" id="8508"/>
    <lineage>
        <taxon>Eukaryota</taxon>
        <taxon>Metazoa</taxon>
        <taxon>Chordata</taxon>
        <taxon>Craniata</taxon>
        <taxon>Vertebrata</taxon>
        <taxon>Euteleostomi</taxon>
        <taxon>Lepidosauria</taxon>
        <taxon>Sphenodontia</taxon>
        <taxon>Sphenodontidae</taxon>
        <taxon>Sphenodon</taxon>
    </lineage>
</organism>